<dbReference type="EMBL" id="LJIJ01008695">
    <property type="protein sequence ID" value="ODM72189.1"/>
    <property type="molecule type" value="Genomic_DNA"/>
</dbReference>
<evidence type="ECO:0000313" key="2">
    <source>
        <dbReference type="Proteomes" id="UP000094527"/>
    </source>
</evidence>
<dbReference type="STRING" id="48709.A0A1D2M0Q2"/>
<organism evidence="1 2">
    <name type="scientific">Orchesella cincta</name>
    <name type="common">Springtail</name>
    <name type="synonym">Podura cincta</name>
    <dbReference type="NCBI Taxonomy" id="48709"/>
    <lineage>
        <taxon>Eukaryota</taxon>
        <taxon>Metazoa</taxon>
        <taxon>Ecdysozoa</taxon>
        <taxon>Arthropoda</taxon>
        <taxon>Hexapoda</taxon>
        <taxon>Collembola</taxon>
        <taxon>Entomobryomorpha</taxon>
        <taxon>Entomobryoidea</taxon>
        <taxon>Orchesellidae</taxon>
        <taxon>Orchesellinae</taxon>
        <taxon>Orchesella</taxon>
    </lineage>
</organism>
<gene>
    <name evidence="1" type="ORF">Ocin01_20191</name>
</gene>
<keyword evidence="2" id="KW-1185">Reference proteome</keyword>
<dbReference type="OrthoDB" id="10062424at2759"/>
<protein>
    <submittedName>
        <fullName evidence="1">Uncharacterized protein</fullName>
    </submittedName>
</protein>
<dbReference type="PANTHER" id="PTHR46560:SF2">
    <property type="entry name" value="DUSKY-LIKE, ISOFORM A"/>
    <property type="match status" value="1"/>
</dbReference>
<dbReference type="Proteomes" id="UP000094527">
    <property type="component" value="Unassembled WGS sequence"/>
</dbReference>
<proteinExistence type="predicted"/>
<dbReference type="PANTHER" id="PTHR46560">
    <property type="entry name" value="CYPHER, ISOFORM B"/>
    <property type="match status" value="1"/>
</dbReference>
<evidence type="ECO:0000313" key="1">
    <source>
        <dbReference type="EMBL" id="ODM72189.1"/>
    </source>
</evidence>
<sequence length="137" mass="15271">MDPKDHHKKGKRETTYNGTKIALNYDLPQIQTIQTQYENSKMIVTMEFDRPFNGIIFSERHSADPHCAYLAPGSALSKVTFDIDSATFQVDMIPFIMGNYNGDTILGCWMQIQVGKGPLASEMSGMVGIGQTMTMVL</sequence>
<reference evidence="1 2" key="1">
    <citation type="journal article" date="2016" name="Genome Biol. Evol.">
        <title>Gene Family Evolution Reflects Adaptation to Soil Environmental Stressors in the Genome of the Collembolan Orchesella cincta.</title>
        <authorList>
            <person name="Faddeeva-Vakhrusheva A."/>
            <person name="Derks M.F."/>
            <person name="Anvar S.Y."/>
            <person name="Agamennone V."/>
            <person name="Suring W."/>
            <person name="Smit S."/>
            <person name="van Straalen N.M."/>
            <person name="Roelofs D."/>
        </authorList>
    </citation>
    <scope>NUCLEOTIDE SEQUENCE [LARGE SCALE GENOMIC DNA]</scope>
    <source>
        <tissue evidence="1">Mixed pool</tissue>
    </source>
</reference>
<name>A0A1D2M0Q2_ORCCI</name>
<dbReference type="AlphaFoldDB" id="A0A1D2M0Q2"/>
<comment type="caution">
    <text evidence="1">The sequence shown here is derived from an EMBL/GenBank/DDBJ whole genome shotgun (WGS) entry which is preliminary data.</text>
</comment>
<accession>A0A1D2M0Q2</accession>